<evidence type="ECO:0000313" key="2">
    <source>
        <dbReference type="Proteomes" id="UP000184447"/>
    </source>
</evidence>
<evidence type="ECO:0000313" key="1">
    <source>
        <dbReference type="EMBL" id="SHH75945.1"/>
    </source>
</evidence>
<dbReference type="AlphaFoldDB" id="A0A1M5VL41"/>
<organism evidence="1 2">
    <name type="scientific">Clostridium grantii DSM 8605</name>
    <dbReference type="NCBI Taxonomy" id="1121316"/>
    <lineage>
        <taxon>Bacteria</taxon>
        <taxon>Bacillati</taxon>
        <taxon>Bacillota</taxon>
        <taxon>Clostridia</taxon>
        <taxon>Eubacteriales</taxon>
        <taxon>Clostridiaceae</taxon>
        <taxon>Clostridium</taxon>
    </lineage>
</organism>
<dbReference type="Gene3D" id="3.40.50.1820">
    <property type="entry name" value="alpha/beta hydrolase"/>
    <property type="match status" value="1"/>
</dbReference>
<dbReference type="STRING" id="1121316.SAMN02745207_02328"/>
<keyword evidence="2" id="KW-1185">Reference proteome</keyword>
<evidence type="ECO:0008006" key="3">
    <source>
        <dbReference type="Google" id="ProtNLM"/>
    </source>
</evidence>
<dbReference type="InterPro" id="IPR029058">
    <property type="entry name" value="AB_hydrolase_fold"/>
</dbReference>
<accession>A0A1M5VL41</accession>
<dbReference type="SUPFAM" id="SSF53474">
    <property type="entry name" value="alpha/beta-Hydrolases"/>
    <property type="match status" value="1"/>
</dbReference>
<dbReference type="EMBL" id="FQXM01000012">
    <property type="protein sequence ID" value="SHH75945.1"/>
    <property type="molecule type" value="Genomic_DNA"/>
</dbReference>
<gene>
    <name evidence="1" type="ORF">SAMN02745207_02328</name>
</gene>
<name>A0A1M5VL41_9CLOT</name>
<protein>
    <recommendedName>
        <fullName evidence="3">Alpha/beta hydrolase family protein</fullName>
    </recommendedName>
</protein>
<sequence>MICPVIITQAEKRNKASITHQDIDESFFNSLDEKTQEELLNKMVVINERTYFRSEADFSRAIALADKLFVKELHENNYASDYIDSNKSFHIHKALIFLGYQDPSVGYRDMLDRLYIYPNATVNLLSNASHSFFLEQPKQFEYILNSWLYQYKS</sequence>
<proteinExistence type="predicted"/>
<reference evidence="1 2" key="1">
    <citation type="submission" date="2016-11" db="EMBL/GenBank/DDBJ databases">
        <authorList>
            <person name="Jaros S."/>
            <person name="Januszkiewicz K."/>
            <person name="Wedrychowicz H."/>
        </authorList>
    </citation>
    <scope>NUCLEOTIDE SEQUENCE [LARGE SCALE GENOMIC DNA]</scope>
    <source>
        <strain evidence="1 2">DSM 8605</strain>
    </source>
</reference>
<dbReference type="Proteomes" id="UP000184447">
    <property type="component" value="Unassembled WGS sequence"/>
</dbReference>